<evidence type="ECO:0008006" key="5">
    <source>
        <dbReference type="Google" id="ProtNLM"/>
    </source>
</evidence>
<dbReference type="GO" id="GO:0052689">
    <property type="term" value="F:carboxylic ester hydrolase activity"/>
    <property type="evidence" value="ECO:0007669"/>
    <property type="project" value="UniProtKB-ARBA"/>
</dbReference>
<evidence type="ECO:0000256" key="2">
    <source>
        <dbReference type="SAM" id="MobiDB-lite"/>
    </source>
</evidence>
<feature type="region of interest" description="Disordered" evidence="2">
    <location>
        <begin position="128"/>
        <end position="149"/>
    </location>
</feature>
<reference evidence="3 4" key="1">
    <citation type="submission" date="2019-08" db="EMBL/GenBank/DDBJ databases">
        <authorList>
            <person name="Peeters C."/>
        </authorList>
    </citation>
    <scope>NUCLEOTIDE SEQUENCE [LARGE SCALE GENOMIC DNA]</scope>
    <source>
        <strain evidence="3 4">LMG 31110</strain>
    </source>
</reference>
<dbReference type="RefSeq" id="WP_246189923.1">
    <property type="nucleotide sequence ID" value="NZ_CABPSJ010000006.1"/>
</dbReference>
<evidence type="ECO:0000313" key="4">
    <source>
        <dbReference type="Proteomes" id="UP000337189"/>
    </source>
</evidence>
<proteinExistence type="predicted"/>
<dbReference type="AlphaFoldDB" id="A0A5E4XUU7"/>
<dbReference type="Gene3D" id="3.40.50.1820">
    <property type="entry name" value="alpha/beta hydrolase"/>
    <property type="match status" value="1"/>
</dbReference>
<dbReference type="PANTHER" id="PTHR22946">
    <property type="entry name" value="DIENELACTONE HYDROLASE DOMAIN-CONTAINING PROTEIN-RELATED"/>
    <property type="match status" value="1"/>
</dbReference>
<dbReference type="PANTHER" id="PTHR22946:SF9">
    <property type="entry name" value="POLYKETIDE TRANSFERASE AF380"/>
    <property type="match status" value="1"/>
</dbReference>
<sequence length="249" mass="27163">MAHGFSAVKGQYLDRYAEAFAGARFAVLVYGHRNFGDGEGIPRQEVDPALQKRCYRDAITYVSTRADVDGTRIGIWGSSFSGGNVLEVAAVDRRVKCVVSQLPQINLYQSALRRTRADHVTALLGRSRRTARNASSGGTPDILPATSVDPAEPRAMAGADSHAFYAGTAAFAPQWRNEVTLRSAERSRENEPAEYITRISPTPLLMIEADAGTLTATDLCLRAYEDALPPKQLAMISRGTLRSMRNTSR</sequence>
<dbReference type="Proteomes" id="UP000337189">
    <property type="component" value="Unassembled WGS sequence"/>
</dbReference>
<keyword evidence="1" id="KW-0378">Hydrolase</keyword>
<dbReference type="InterPro" id="IPR050261">
    <property type="entry name" value="FrsA_esterase"/>
</dbReference>
<dbReference type="InterPro" id="IPR029058">
    <property type="entry name" value="AB_hydrolase_fold"/>
</dbReference>
<accession>A0A5E4XUU7</accession>
<evidence type="ECO:0000313" key="3">
    <source>
        <dbReference type="EMBL" id="VVE40177.1"/>
    </source>
</evidence>
<protein>
    <recommendedName>
        <fullName evidence="5">Xaa-Pro dipeptidyl-peptidase-like domain-containing protein</fullName>
    </recommendedName>
</protein>
<dbReference type="EMBL" id="CABPSJ010000006">
    <property type="protein sequence ID" value="VVE40177.1"/>
    <property type="molecule type" value="Genomic_DNA"/>
</dbReference>
<dbReference type="SUPFAM" id="SSF53474">
    <property type="entry name" value="alpha/beta-Hydrolases"/>
    <property type="match status" value="1"/>
</dbReference>
<gene>
    <name evidence="3" type="ORF">PCO31110_04162</name>
</gene>
<organism evidence="3 4">
    <name type="scientific">Pandoraea communis</name>
    <dbReference type="NCBI Taxonomy" id="2508297"/>
    <lineage>
        <taxon>Bacteria</taxon>
        <taxon>Pseudomonadati</taxon>
        <taxon>Pseudomonadota</taxon>
        <taxon>Betaproteobacteria</taxon>
        <taxon>Burkholderiales</taxon>
        <taxon>Burkholderiaceae</taxon>
        <taxon>Pandoraea</taxon>
    </lineage>
</organism>
<dbReference type="Gene3D" id="1.10.10.800">
    <property type="match status" value="1"/>
</dbReference>
<name>A0A5E4XUU7_9BURK</name>
<evidence type="ECO:0000256" key="1">
    <source>
        <dbReference type="ARBA" id="ARBA00022801"/>
    </source>
</evidence>